<reference evidence="3" key="1">
    <citation type="submission" date="2025-05" db="UniProtKB">
        <authorList>
            <consortium name="EnsemblMetazoa"/>
        </authorList>
    </citation>
    <scope>IDENTIFICATION</scope>
</reference>
<dbReference type="EnsemblMetazoa" id="XM_050658947.1">
    <property type="protein sequence ID" value="XP_050514904.1"/>
    <property type="gene ID" value="LOC126890099"/>
</dbReference>
<keyword evidence="2" id="KW-0812">Transmembrane</keyword>
<keyword evidence="4" id="KW-1185">Reference proteome</keyword>
<keyword evidence="2" id="KW-0472">Membrane</keyword>
<feature type="coiled-coil region" evidence="1">
    <location>
        <begin position="131"/>
        <end position="165"/>
    </location>
</feature>
<dbReference type="Proteomes" id="UP001652700">
    <property type="component" value="Unplaced"/>
</dbReference>
<evidence type="ECO:0000313" key="3">
    <source>
        <dbReference type="EnsemblMetazoa" id="XP_050514904.1"/>
    </source>
</evidence>
<keyword evidence="1" id="KW-0175">Coiled coil</keyword>
<organism evidence="3 4">
    <name type="scientific">Diabrotica virgifera virgifera</name>
    <name type="common">western corn rootworm</name>
    <dbReference type="NCBI Taxonomy" id="50390"/>
    <lineage>
        <taxon>Eukaryota</taxon>
        <taxon>Metazoa</taxon>
        <taxon>Ecdysozoa</taxon>
        <taxon>Arthropoda</taxon>
        <taxon>Hexapoda</taxon>
        <taxon>Insecta</taxon>
        <taxon>Pterygota</taxon>
        <taxon>Neoptera</taxon>
        <taxon>Endopterygota</taxon>
        <taxon>Coleoptera</taxon>
        <taxon>Polyphaga</taxon>
        <taxon>Cucujiformia</taxon>
        <taxon>Chrysomeloidea</taxon>
        <taxon>Chrysomelidae</taxon>
        <taxon>Galerucinae</taxon>
        <taxon>Diabroticina</taxon>
        <taxon>Diabroticites</taxon>
        <taxon>Diabrotica</taxon>
    </lineage>
</organism>
<evidence type="ECO:0000256" key="1">
    <source>
        <dbReference type="SAM" id="Coils"/>
    </source>
</evidence>
<proteinExistence type="predicted"/>
<accession>A0ABM5KXI6</accession>
<name>A0ABM5KXI6_DIAVI</name>
<sequence>MQPIRDVIDKNDRILDNLLDTIEENVPRMLAFKSELQTHISLLKQISSSVNLKYTEIMADTKQYAFREKRGLINGIGSIWKSITGNLDPSDGEYFNECINKVTRDEYQIENLLKNQISVTTSVIKSFNATIQKLQIDEKTFNNDIKEIRESIMDISDQLKFYQSQIDMLNFCELLMESYSFIEDSLNNIKNNLALSIYTSNLPQYLDIIELQAYQLDTRIVFVLNIPLTDAEQYTLYRLYPIPIMDNRTGLHSILTTTHKYIARDDDSLLYLTINSLESCKTLRARTKICYNILPYPIDSDAVCEAQLLKRQERLPRTCQTSVVFAKDYNVQKISMNLWLLTVSDPLPITIKCESREVKSEIINTNHVLKLQPTCDAFIGSTRVHSQKLVDAYDNVTYKNHPVQIPFNCCNHFPDKIHLPDLKPLKLSKINTEDLEIAHHKLNQYSEELHKLINEPFVNKHMSWFTILTITVIVTLAVLYILCKCRSKRRFKIGIANTNDNDHPPSPLRHPETAFARNWKKILPRRRPSIHLSDSIDEEERIQLNTNKQTV</sequence>
<feature type="transmembrane region" description="Helical" evidence="2">
    <location>
        <begin position="462"/>
        <end position="483"/>
    </location>
</feature>
<keyword evidence="2" id="KW-1133">Transmembrane helix</keyword>
<dbReference type="GeneID" id="126890099"/>
<evidence type="ECO:0000256" key="2">
    <source>
        <dbReference type="SAM" id="Phobius"/>
    </source>
</evidence>
<evidence type="ECO:0008006" key="5">
    <source>
        <dbReference type="Google" id="ProtNLM"/>
    </source>
</evidence>
<dbReference type="Pfam" id="PF12259">
    <property type="entry name" value="Baculo_F"/>
    <property type="match status" value="1"/>
</dbReference>
<dbReference type="InterPro" id="IPR022048">
    <property type="entry name" value="Envelope_fusion-like"/>
</dbReference>
<protein>
    <recommendedName>
        <fullName evidence="5">Envelope fusion protein</fullName>
    </recommendedName>
</protein>
<evidence type="ECO:0000313" key="4">
    <source>
        <dbReference type="Proteomes" id="UP001652700"/>
    </source>
</evidence>
<dbReference type="RefSeq" id="XP_050514904.1">
    <property type="nucleotide sequence ID" value="XM_050658947.1"/>
</dbReference>